<keyword evidence="2" id="KW-0732">Signal</keyword>
<dbReference type="Proteomes" id="UP001600165">
    <property type="component" value="Unassembled WGS sequence"/>
</dbReference>
<proteinExistence type="predicted"/>
<organism evidence="3 4">
    <name type="scientific">Almyronema epifaneia S1</name>
    <dbReference type="NCBI Taxonomy" id="2991925"/>
    <lineage>
        <taxon>Bacteria</taxon>
        <taxon>Bacillati</taxon>
        <taxon>Cyanobacteriota</taxon>
        <taxon>Cyanophyceae</taxon>
        <taxon>Nodosilineales</taxon>
        <taxon>Nodosilineaceae</taxon>
        <taxon>Almyronema</taxon>
        <taxon>Almyronema epifaneia</taxon>
    </lineage>
</organism>
<feature type="chain" id="PRO_5045812566" evidence="2">
    <location>
        <begin position="28"/>
        <end position="324"/>
    </location>
</feature>
<evidence type="ECO:0000313" key="3">
    <source>
        <dbReference type="EMBL" id="MFE4108622.1"/>
    </source>
</evidence>
<reference evidence="3 4" key="1">
    <citation type="submission" date="2024-10" db="EMBL/GenBank/DDBJ databases">
        <authorList>
            <person name="Ratan Roy A."/>
            <person name="Morales Sandoval P.H."/>
            <person name="De Los Santos Villalobos S."/>
            <person name="Chakraborty S."/>
            <person name="Mukherjee J."/>
        </authorList>
    </citation>
    <scope>NUCLEOTIDE SEQUENCE [LARGE SCALE GENOMIC DNA]</scope>
    <source>
        <strain evidence="3 4">S1</strain>
    </source>
</reference>
<accession>A0ABW6IM04</accession>
<dbReference type="EMBL" id="JBHZOL010000119">
    <property type="protein sequence ID" value="MFE4108622.1"/>
    <property type="molecule type" value="Genomic_DNA"/>
</dbReference>
<sequence>MKCNFLIKTGMILAVGLLDAALQPSYAVTFRPPPNNPAPLSGSGGASRNGFIPPPDNAAPRNGSGGASRNGFIPPPDNAAPRNGSGGASRNGFTPPPNRSAPDYAAGGASRNGFVPPPGNATPTHADGGASRTNLYGSNGAFADQPLAMMALMPESFYGTTLSTHPAILVYLPASNAQSAVFSLKDENRNLVYRMEIPVSGEAGIVTVQLPEEAPLLEVGKNYQWYLTLKLDGNLTPASPFVDGWIQRIEPDSALAQTLAQADRAEAATLLAENGVWYDTAAIWASLRMEQPTSEAISQEWTELLDSVGLDEVVAAPITAVLPN</sequence>
<protein>
    <submittedName>
        <fullName evidence="3">DUF928 domain-containing protein</fullName>
    </submittedName>
</protein>
<evidence type="ECO:0000256" key="1">
    <source>
        <dbReference type="SAM" id="MobiDB-lite"/>
    </source>
</evidence>
<keyword evidence="4" id="KW-1185">Reference proteome</keyword>
<dbReference type="RefSeq" id="WP_377968247.1">
    <property type="nucleotide sequence ID" value="NZ_JBHZOL010000119.1"/>
</dbReference>
<dbReference type="Pfam" id="PF06051">
    <property type="entry name" value="DUF928"/>
    <property type="match status" value="1"/>
</dbReference>
<feature type="region of interest" description="Disordered" evidence="1">
    <location>
        <begin position="33"/>
        <end position="132"/>
    </location>
</feature>
<dbReference type="InterPro" id="IPR010328">
    <property type="entry name" value="DUF928"/>
</dbReference>
<feature type="signal peptide" evidence="2">
    <location>
        <begin position="1"/>
        <end position="27"/>
    </location>
</feature>
<gene>
    <name evidence="3" type="ORF">ACFVKH_20290</name>
</gene>
<evidence type="ECO:0000256" key="2">
    <source>
        <dbReference type="SAM" id="SignalP"/>
    </source>
</evidence>
<comment type="caution">
    <text evidence="3">The sequence shown here is derived from an EMBL/GenBank/DDBJ whole genome shotgun (WGS) entry which is preliminary data.</text>
</comment>
<name>A0ABW6IM04_9CYAN</name>
<evidence type="ECO:0000313" key="4">
    <source>
        <dbReference type="Proteomes" id="UP001600165"/>
    </source>
</evidence>